<organism evidence="3 4">
    <name type="scientific">Leishmania martiniquensis</name>
    <dbReference type="NCBI Taxonomy" id="1580590"/>
    <lineage>
        <taxon>Eukaryota</taxon>
        <taxon>Discoba</taxon>
        <taxon>Euglenozoa</taxon>
        <taxon>Kinetoplastea</taxon>
        <taxon>Metakinetoplastina</taxon>
        <taxon>Trypanosomatida</taxon>
        <taxon>Trypanosomatidae</taxon>
        <taxon>Leishmaniinae</taxon>
        <taxon>Leishmania</taxon>
    </lineage>
</organism>
<dbReference type="EMBL" id="JAFEUZ010000036">
    <property type="protein sequence ID" value="KAG5464491.1"/>
    <property type="molecule type" value="Genomic_DNA"/>
</dbReference>
<keyword evidence="2" id="KW-0812">Transmembrane</keyword>
<dbReference type="AlphaFoldDB" id="A0A836FZ37"/>
<evidence type="ECO:0000313" key="4">
    <source>
        <dbReference type="Proteomes" id="UP000673552"/>
    </source>
</evidence>
<dbReference type="OrthoDB" id="271464at2759"/>
<accession>A0A836FZ37</accession>
<dbReference type="KEGG" id="lmat:92510835"/>
<keyword evidence="2" id="KW-0472">Membrane</keyword>
<dbReference type="GeneID" id="92510835"/>
<dbReference type="RefSeq" id="XP_067174428.1">
    <property type="nucleotide sequence ID" value="XM_067318323.1"/>
</dbReference>
<feature type="transmembrane region" description="Helical" evidence="2">
    <location>
        <begin position="68"/>
        <end position="87"/>
    </location>
</feature>
<proteinExistence type="predicted"/>
<sequence>MHIMLEILLHGYLWYLSFVQPVVYGAQLCHTPDPDALQVTNVTLTLIFAWLLEVADVLFLSSFIAMRWLYLCARIVLALYLAHHRFLGAVKVYQRLFASLVDTYAPAIDSVVVRHVQTIGDSGLIQYGTQLCAGLLRGIAAIAGIAKTLMEASTTTTVPAAPLRRHMSQERNGGEVEDVCISPSLRRSPATRSARQPPPSLFDDDSDEKRWSAQRIFDCTLGAEPPTKGDAWPDMEHKGVNATSQRAAFAPCQPATVVDRVHRYSNSSNPLGA</sequence>
<evidence type="ECO:0000313" key="3">
    <source>
        <dbReference type="EMBL" id="KAG5464491.1"/>
    </source>
</evidence>
<evidence type="ECO:0000256" key="1">
    <source>
        <dbReference type="SAM" id="MobiDB-lite"/>
    </source>
</evidence>
<dbReference type="Proteomes" id="UP000673552">
    <property type="component" value="Chromosome 36"/>
</dbReference>
<comment type="caution">
    <text evidence="3">The sequence shown here is derived from an EMBL/GenBank/DDBJ whole genome shotgun (WGS) entry which is preliminary data.</text>
</comment>
<evidence type="ECO:0000256" key="2">
    <source>
        <dbReference type="SAM" id="Phobius"/>
    </source>
</evidence>
<protein>
    <submittedName>
        <fullName evidence="3">Uncharacterized protein</fullName>
    </submittedName>
</protein>
<name>A0A836FZ37_9TRYP</name>
<keyword evidence="4" id="KW-1185">Reference proteome</keyword>
<gene>
    <name evidence="3" type="ORF">LSCM1_00681</name>
</gene>
<feature type="region of interest" description="Disordered" evidence="1">
    <location>
        <begin position="160"/>
        <end position="209"/>
    </location>
</feature>
<keyword evidence="2" id="KW-1133">Transmembrane helix</keyword>
<feature type="transmembrane region" description="Helical" evidence="2">
    <location>
        <begin position="41"/>
        <end position="61"/>
    </location>
</feature>
<reference evidence="3 4" key="1">
    <citation type="submission" date="2021-03" db="EMBL/GenBank/DDBJ databases">
        <title>Leishmania (Mundinia) martiniquensis Genome sequencing and assembly.</title>
        <authorList>
            <person name="Almutairi H."/>
            <person name="Gatherer D."/>
        </authorList>
    </citation>
    <scope>NUCLEOTIDE SEQUENCE [LARGE SCALE GENOMIC DNA]</scope>
    <source>
        <strain evidence="3">LSCM1</strain>
    </source>
</reference>